<protein>
    <recommendedName>
        <fullName evidence="4">Secreted protein containing C-terminal beta-propeller domain</fullName>
    </recommendedName>
</protein>
<dbReference type="InterPro" id="IPR019198">
    <property type="entry name" value="Beta_propeller_containing"/>
</dbReference>
<dbReference type="SUPFAM" id="SSF50969">
    <property type="entry name" value="YVTN repeat-like/Quinoprotein amine dehydrogenase"/>
    <property type="match status" value="1"/>
</dbReference>
<keyword evidence="3" id="KW-1185">Reference proteome</keyword>
<proteinExistence type="predicted"/>
<evidence type="ECO:0000256" key="1">
    <source>
        <dbReference type="SAM" id="MobiDB-lite"/>
    </source>
</evidence>
<feature type="compositionally biased region" description="Polar residues" evidence="1">
    <location>
        <begin position="84"/>
        <end position="102"/>
    </location>
</feature>
<evidence type="ECO:0000313" key="2">
    <source>
        <dbReference type="EMBL" id="GIN60976.1"/>
    </source>
</evidence>
<dbReference type="InterPro" id="IPR011044">
    <property type="entry name" value="Quino_amine_DH_bsu"/>
</dbReference>
<reference evidence="2" key="1">
    <citation type="submission" date="2021-03" db="EMBL/GenBank/DDBJ databases">
        <title>Antimicrobial resistance genes in bacteria isolated from Japanese honey, and their potential for conferring macrolide and lincosamide resistance in the American foulbrood pathogen Paenibacillus larvae.</title>
        <authorList>
            <person name="Okamoto M."/>
            <person name="Kumagai M."/>
            <person name="Kanamori H."/>
            <person name="Takamatsu D."/>
        </authorList>
    </citation>
    <scope>NUCLEOTIDE SEQUENCE</scope>
    <source>
        <strain evidence="2">J27TS8</strain>
    </source>
</reference>
<dbReference type="InterPro" id="IPR014441">
    <property type="entry name" value="UCP006425_b-propeller"/>
</dbReference>
<comment type="caution">
    <text evidence="2">The sequence shown here is derived from an EMBL/GenBank/DDBJ whole genome shotgun (WGS) entry which is preliminary data.</text>
</comment>
<dbReference type="AlphaFoldDB" id="A0A919WFX0"/>
<name>A0A919WFX0_9BACI</name>
<dbReference type="PIRSF" id="PIRSF006425">
    <property type="entry name" value="UCP006425_WD40"/>
    <property type="match status" value="1"/>
</dbReference>
<organism evidence="2 3">
    <name type="scientific">Robertmurraya siralis</name>
    <dbReference type="NCBI Taxonomy" id="77777"/>
    <lineage>
        <taxon>Bacteria</taxon>
        <taxon>Bacillati</taxon>
        <taxon>Bacillota</taxon>
        <taxon>Bacilli</taxon>
        <taxon>Bacillales</taxon>
        <taxon>Bacillaceae</taxon>
        <taxon>Robertmurraya</taxon>
    </lineage>
</organism>
<dbReference type="EMBL" id="BORC01000001">
    <property type="protein sequence ID" value="GIN60976.1"/>
    <property type="molecule type" value="Genomic_DNA"/>
</dbReference>
<gene>
    <name evidence="2" type="ORF">J27TS8_09690</name>
</gene>
<evidence type="ECO:0000313" key="3">
    <source>
        <dbReference type="Proteomes" id="UP000682111"/>
    </source>
</evidence>
<evidence type="ECO:0008006" key="4">
    <source>
        <dbReference type="Google" id="ProtNLM"/>
    </source>
</evidence>
<accession>A0A919WFX0</accession>
<dbReference type="Pfam" id="PF09826">
    <property type="entry name" value="Beta_propel"/>
    <property type="match status" value="1"/>
</dbReference>
<dbReference type="Proteomes" id="UP000682111">
    <property type="component" value="Unassembled WGS sequence"/>
</dbReference>
<feature type="region of interest" description="Disordered" evidence="1">
    <location>
        <begin position="76"/>
        <end position="102"/>
    </location>
</feature>
<sequence>MMKRRGILITAVMILFCSAALYFLNKGDSANRQAKALPFATDNSTVPVISSKEKLNQYFKKVMKEERSNFSLYKMEESTAEDSGGSSENGAQSFDASETNNQVQGVDEADLVKTNGSHIFQVVDGKVHIIETNDGDDMKLLHSFSFPDHFSPSELFLHGDKLLIVGHSYEEMEASKKVDDSNKMMIAPINEMTKAIVFNIKDPSNPKEERTISIEGHIVSMRKIDGKVYVVTNQFPQYWLLRENEDVDLRPRYKDSTVSGENLSVGYDQIHIFPESKEGNYTIIAAFDLENPEKEAKITTYLGGGNQLYMSKENIYIALQNWNVRPLSDRSDATVNTTIYKYAVDNLNVEFVHSTEIDGNILNQFSMDEHNGYFRVVTTEGNTWDEESPSANHLFIFDDRLEKVSSIEDLARGERIYSARFMGDKIYMVTFKETDPLFVIDASKPEEPEVLGELKIPGFSNYLHPFDENHLIGFGHDTKVVPAKDSSEPLIFTEGVKLSLFDVSDMKNPKEKFTKIIGGRGTYSPLNYDHKALLFDKGKNIFAFPINIYEETEGENFEEGFKFQGAHIYNIDLNQGFQLRAEISHMKGKQIYEEWHNEIRRILYIDESLYVLSNGKITSHSLTDYKLKDELTLN</sequence>